<feature type="domain" description="COQ9 C-terminal" evidence="1">
    <location>
        <begin position="101"/>
        <end position="144"/>
    </location>
</feature>
<reference evidence="2 3" key="1">
    <citation type="journal article" date="2019" name="Nat. Ecol. Evol.">
        <title>Megaphylogeny resolves global patterns of mushroom evolution.</title>
        <authorList>
            <person name="Varga T."/>
            <person name="Krizsan K."/>
            <person name="Foldi C."/>
            <person name="Dima B."/>
            <person name="Sanchez-Garcia M."/>
            <person name="Sanchez-Ramirez S."/>
            <person name="Szollosi G.J."/>
            <person name="Szarkandi J.G."/>
            <person name="Papp V."/>
            <person name="Albert L."/>
            <person name="Andreopoulos W."/>
            <person name="Angelini C."/>
            <person name="Antonin V."/>
            <person name="Barry K.W."/>
            <person name="Bougher N.L."/>
            <person name="Buchanan P."/>
            <person name="Buyck B."/>
            <person name="Bense V."/>
            <person name="Catcheside P."/>
            <person name="Chovatia M."/>
            <person name="Cooper J."/>
            <person name="Damon W."/>
            <person name="Desjardin D."/>
            <person name="Finy P."/>
            <person name="Geml J."/>
            <person name="Haridas S."/>
            <person name="Hughes K."/>
            <person name="Justo A."/>
            <person name="Karasinski D."/>
            <person name="Kautmanova I."/>
            <person name="Kiss B."/>
            <person name="Kocsube S."/>
            <person name="Kotiranta H."/>
            <person name="LaButti K.M."/>
            <person name="Lechner B.E."/>
            <person name="Liimatainen K."/>
            <person name="Lipzen A."/>
            <person name="Lukacs Z."/>
            <person name="Mihaltcheva S."/>
            <person name="Morgado L.N."/>
            <person name="Niskanen T."/>
            <person name="Noordeloos M.E."/>
            <person name="Ohm R.A."/>
            <person name="Ortiz-Santana B."/>
            <person name="Ovrebo C."/>
            <person name="Racz N."/>
            <person name="Riley R."/>
            <person name="Savchenko A."/>
            <person name="Shiryaev A."/>
            <person name="Soop K."/>
            <person name="Spirin V."/>
            <person name="Szebenyi C."/>
            <person name="Tomsovsky M."/>
            <person name="Tulloss R.E."/>
            <person name="Uehling J."/>
            <person name="Grigoriev I.V."/>
            <person name="Vagvolgyi C."/>
            <person name="Papp T."/>
            <person name="Martin F.M."/>
            <person name="Miettinen O."/>
            <person name="Hibbett D.S."/>
            <person name="Nagy L.G."/>
        </authorList>
    </citation>
    <scope>NUCLEOTIDE SEQUENCE [LARGE SCALE GENOMIC DNA]</scope>
    <source>
        <strain evidence="2 3">FP101781</strain>
    </source>
</reference>
<evidence type="ECO:0000313" key="3">
    <source>
        <dbReference type="Proteomes" id="UP000298030"/>
    </source>
</evidence>
<sequence length="183" mass="19844">MASSSKLLKLALPFVRTHGFSREALCALQAHSEPLSDTAVSSLFGEGDNARRTLVNAWLAEGVRHMQTAEEMSSPPPQLREAFGLLATPSSGFHVIAPFPALKHAGRIADEACYAIGDNSLHLSWYSKRASISLVSPNTAYTFLDTLLETSQTVSKSLDEVSLFSDYVFKGWKGIIKSSGIQL</sequence>
<dbReference type="STRING" id="71717.A0A4Y7R4N3"/>
<evidence type="ECO:0000313" key="2">
    <source>
        <dbReference type="EMBL" id="TEB04024.1"/>
    </source>
</evidence>
<dbReference type="InterPro" id="IPR013718">
    <property type="entry name" value="COQ9_C"/>
</dbReference>
<dbReference type="EMBL" id="QPFP01000662">
    <property type="protein sequence ID" value="TEB04024.1"/>
    <property type="molecule type" value="Genomic_DNA"/>
</dbReference>
<dbReference type="OrthoDB" id="619536at2759"/>
<proteinExistence type="predicted"/>
<comment type="caution">
    <text evidence="2">The sequence shown here is derived from an EMBL/GenBank/DDBJ whole genome shotgun (WGS) entry which is preliminary data.</text>
</comment>
<accession>A0A4Y7R4N3</accession>
<evidence type="ECO:0000259" key="1">
    <source>
        <dbReference type="Pfam" id="PF08511"/>
    </source>
</evidence>
<name>A0A4Y7R4N3_COPMI</name>
<keyword evidence="3" id="KW-1185">Reference proteome</keyword>
<dbReference type="Proteomes" id="UP000298030">
    <property type="component" value="Unassembled WGS sequence"/>
</dbReference>
<protein>
    <recommendedName>
        <fullName evidence="1">COQ9 C-terminal domain-containing protein</fullName>
    </recommendedName>
</protein>
<organism evidence="2 3">
    <name type="scientific">Coprinellus micaceus</name>
    <name type="common">Glistening ink-cap mushroom</name>
    <name type="synonym">Coprinus micaceus</name>
    <dbReference type="NCBI Taxonomy" id="71717"/>
    <lineage>
        <taxon>Eukaryota</taxon>
        <taxon>Fungi</taxon>
        <taxon>Dikarya</taxon>
        <taxon>Basidiomycota</taxon>
        <taxon>Agaricomycotina</taxon>
        <taxon>Agaricomycetes</taxon>
        <taxon>Agaricomycetidae</taxon>
        <taxon>Agaricales</taxon>
        <taxon>Agaricineae</taxon>
        <taxon>Psathyrellaceae</taxon>
        <taxon>Coprinellus</taxon>
    </lineage>
</organism>
<dbReference type="Pfam" id="PF08511">
    <property type="entry name" value="COQ9"/>
    <property type="match status" value="1"/>
</dbReference>
<dbReference type="AlphaFoldDB" id="A0A4Y7R4N3"/>
<gene>
    <name evidence="2" type="ORF">FA13DRAFT_1750751</name>
</gene>